<keyword evidence="1" id="KW-0812">Transmembrane</keyword>
<feature type="transmembrane region" description="Helical" evidence="1">
    <location>
        <begin position="20"/>
        <end position="40"/>
    </location>
</feature>
<reference evidence="2 3" key="1">
    <citation type="journal article" date="2017" name="BMC Biol.">
        <title>Genomic innovations, transcriptional plasticity and gene loss underlying the evolution and divergence of two highly polyphagous and invasive Helicoverpa pest species.</title>
        <authorList>
            <person name="Pearce S.L."/>
            <person name="Clarke D.F."/>
            <person name="East P.D."/>
            <person name="Elfekih S."/>
            <person name="Gordon K.H."/>
            <person name="Jermiin L.S."/>
            <person name="McGaughran A."/>
            <person name="Oakeshott J.G."/>
            <person name="Papanikolaou A."/>
            <person name="Perera O.P."/>
            <person name="Rane R.V."/>
            <person name="Richards S."/>
            <person name="Tay W.T."/>
            <person name="Walsh T.K."/>
            <person name="Anderson A."/>
            <person name="Anderson C.J."/>
            <person name="Asgari S."/>
            <person name="Board P.G."/>
            <person name="Bretschneider A."/>
            <person name="Campbell P.M."/>
            <person name="Chertemps T."/>
            <person name="Christeller J.T."/>
            <person name="Coppin C.W."/>
            <person name="Downes S.J."/>
            <person name="Duan G."/>
            <person name="Farnsworth C.A."/>
            <person name="Good R.T."/>
            <person name="Han L.B."/>
            <person name="Han Y.C."/>
            <person name="Hatje K."/>
            <person name="Horne I."/>
            <person name="Huang Y.P."/>
            <person name="Hughes D.S."/>
            <person name="Jacquin-Joly E."/>
            <person name="James W."/>
            <person name="Jhangiani S."/>
            <person name="Kollmar M."/>
            <person name="Kuwar S.S."/>
            <person name="Li S."/>
            <person name="Liu N.Y."/>
            <person name="Maibeche M.T."/>
            <person name="Miller J.R."/>
            <person name="Montagne N."/>
            <person name="Perry T."/>
            <person name="Qu J."/>
            <person name="Song S.V."/>
            <person name="Sutton G.G."/>
            <person name="Vogel H."/>
            <person name="Walenz B.P."/>
            <person name="Xu W."/>
            <person name="Zhang H.J."/>
            <person name="Zou Z."/>
            <person name="Batterham P."/>
            <person name="Edwards O.R."/>
            <person name="Feyereisen R."/>
            <person name="Gibbs R.A."/>
            <person name="Heckel D.G."/>
            <person name="McGrath A."/>
            <person name="Robin C."/>
            <person name="Scherer S.E."/>
            <person name="Worley K.C."/>
            <person name="Wu Y.D."/>
        </authorList>
    </citation>
    <scope>NUCLEOTIDE SEQUENCE [LARGE SCALE GENOMIC DNA]</scope>
    <source>
        <strain evidence="2">Harm_GR_Male_#8</strain>
        <tissue evidence="2">Whole organism</tissue>
    </source>
</reference>
<accession>A0A2W1BJD4</accession>
<evidence type="ECO:0000313" key="3">
    <source>
        <dbReference type="Proteomes" id="UP000249218"/>
    </source>
</evidence>
<name>A0A2W1BJD4_HELAM</name>
<sequence length="72" mass="8186">MSLSTRHHKASENSTLACEGPIGSCVYFHIIAMNWNYWLVHMARKPRQLPSIWSCGVVNGRLIRVLFSSRLG</sequence>
<dbReference type="EMBL" id="KZ150084">
    <property type="protein sequence ID" value="PZC73805.1"/>
    <property type="molecule type" value="Genomic_DNA"/>
</dbReference>
<evidence type="ECO:0000256" key="1">
    <source>
        <dbReference type="SAM" id="Phobius"/>
    </source>
</evidence>
<proteinExistence type="predicted"/>
<organism evidence="2 3">
    <name type="scientific">Helicoverpa armigera</name>
    <name type="common">Cotton bollworm</name>
    <name type="synonym">Heliothis armigera</name>
    <dbReference type="NCBI Taxonomy" id="29058"/>
    <lineage>
        <taxon>Eukaryota</taxon>
        <taxon>Metazoa</taxon>
        <taxon>Ecdysozoa</taxon>
        <taxon>Arthropoda</taxon>
        <taxon>Hexapoda</taxon>
        <taxon>Insecta</taxon>
        <taxon>Pterygota</taxon>
        <taxon>Neoptera</taxon>
        <taxon>Endopterygota</taxon>
        <taxon>Lepidoptera</taxon>
        <taxon>Glossata</taxon>
        <taxon>Ditrysia</taxon>
        <taxon>Noctuoidea</taxon>
        <taxon>Noctuidae</taxon>
        <taxon>Heliothinae</taxon>
        <taxon>Helicoverpa</taxon>
    </lineage>
</organism>
<keyword evidence="3" id="KW-1185">Reference proteome</keyword>
<protein>
    <submittedName>
        <fullName evidence="2">Uncharacterized protein</fullName>
    </submittedName>
</protein>
<evidence type="ECO:0000313" key="2">
    <source>
        <dbReference type="EMBL" id="PZC73805.1"/>
    </source>
</evidence>
<dbReference type="AlphaFoldDB" id="A0A2W1BJD4"/>
<dbReference type="Proteomes" id="UP000249218">
    <property type="component" value="Unassembled WGS sequence"/>
</dbReference>
<gene>
    <name evidence="2" type="primary">HaOG208780</name>
    <name evidence="2" type="ORF">B5X24_HaOG208780</name>
</gene>
<keyword evidence="1" id="KW-1133">Transmembrane helix</keyword>
<keyword evidence="1" id="KW-0472">Membrane</keyword>